<dbReference type="SUPFAM" id="SSF51905">
    <property type="entry name" value="FAD/NAD(P)-binding domain"/>
    <property type="match status" value="1"/>
</dbReference>
<name>A0A8E0RMQ2_9TREM</name>
<proteinExistence type="inferred from homology"/>
<protein>
    <recommendedName>
        <fullName evidence="8">L-2-hydroxyglutarate dehydrogenase, mitochondrial</fullName>
        <ecNumber evidence="7">1.1.99.2</ecNumber>
    </recommendedName>
</protein>
<comment type="cofactor">
    <cofactor evidence="1">
        <name>FAD</name>
        <dbReference type="ChEBI" id="CHEBI:57692"/>
    </cofactor>
</comment>
<evidence type="ECO:0000313" key="11">
    <source>
        <dbReference type="Proteomes" id="UP000728185"/>
    </source>
</evidence>
<keyword evidence="4" id="KW-0560">Oxidoreductase</keyword>
<evidence type="ECO:0000256" key="6">
    <source>
        <dbReference type="ARBA" id="ARBA00037941"/>
    </source>
</evidence>
<evidence type="ECO:0000259" key="9">
    <source>
        <dbReference type="Pfam" id="PF01266"/>
    </source>
</evidence>
<dbReference type="PANTHER" id="PTHR43104:SF2">
    <property type="entry name" value="L-2-HYDROXYGLUTARATE DEHYDROGENASE, MITOCHONDRIAL"/>
    <property type="match status" value="1"/>
</dbReference>
<gene>
    <name evidence="10" type="ORF">FBUS_05789</name>
</gene>
<dbReference type="AlphaFoldDB" id="A0A8E0RMQ2"/>
<comment type="caution">
    <text evidence="10">The sequence shown here is derived from an EMBL/GenBank/DDBJ whole genome shotgun (WGS) entry which is preliminary data.</text>
</comment>
<dbReference type="OrthoDB" id="498204at2759"/>
<evidence type="ECO:0000256" key="8">
    <source>
        <dbReference type="ARBA" id="ARBA00041137"/>
    </source>
</evidence>
<dbReference type="InterPro" id="IPR036188">
    <property type="entry name" value="FAD/NAD-bd_sf"/>
</dbReference>
<sequence>MFGRLLSKSGYGNMGARENCDVIIVGGGIIGLATARELLIRHPGMRTKVLEKESYLATHQSRNNSGVVHAGVYYPAGSTKAKICWEGLNRTYAYCDQKRIPYKKSGKLIVAVETWELPVLESLMKNATANGIQGVRMIANDTIGEVEPYCSGLRAIHSTHTGNVNWQTVALAYSEDFIETGGHVATNFTVTHIRQSVDNLDYPILVEGLSRNKPVEVQCKYVITCAGLQADRLSKMTGCSSEPQIVPFRGDFTLLKREKNYLVRGNIYPLPDPRFPFLGLHLSPGIDGTVMLGPNAVLALKREGYGLLDFNLKDAIESITYPGLLRFGFKYFGVGWREWMRAFSIQRQVKQLERFIPSISADDVVRGPSGIRAQTVDRRGNLVDDFVIHIGKGLAGWRIMHIRSVPSPGATSSLPIARHIISEAEKQFDWPTTTT</sequence>
<comment type="catalytic activity">
    <reaction evidence="5">
        <text>(S)-2-hydroxyglutarate + A = 2-oxoglutarate + AH2</text>
        <dbReference type="Rhea" id="RHEA:21252"/>
        <dbReference type="ChEBI" id="CHEBI:13193"/>
        <dbReference type="ChEBI" id="CHEBI:16782"/>
        <dbReference type="ChEBI" id="CHEBI:16810"/>
        <dbReference type="ChEBI" id="CHEBI:17499"/>
        <dbReference type="EC" id="1.1.99.2"/>
    </reaction>
</comment>
<comment type="similarity">
    <text evidence="6">Belongs to the L2HGDH family.</text>
</comment>
<evidence type="ECO:0000313" key="10">
    <source>
        <dbReference type="EMBL" id="KAA0184381.1"/>
    </source>
</evidence>
<evidence type="ECO:0000256" key="2">
    <source>
        <dbReference type="ARBA" id="ARBA00022630"/>
    </source>
</evidence>
<evidence type="ECO:0000256" key="1">
    <source>
        <dbReference type="ARBA" id="ARBA00001974"/>
    </source>
</evidence>
<dbReference type="Gene3D" id="3.30.9.10">
    <property type="entry name" value="D-Amino Acid Oxidase, subunit A, domain 2"/>
    <property type="match status" value="1"/>
</dbReference>
<evidence type="ECO:0000256" key="3">
    <source>
        <dbReference type="ARBA" id="ARBA00022827"/>
    </source>
</evidence>
<dbReference type="Gene3D" id="3.50.50.60">
    <property type="entry name" value="FAD/NAD(P)-binding domain"/>
    <property type="match status" value="1"/>
</dbReference>
<accession>A0A8E0RMQ2</accession>
<organism evidence="10 11">
    <name type="scientific">Fasciolopsis buskii</name>
    <dbReference type="NCBI Taxonomy" id="27845"/>
    <lineage>
        <taxon>Eukaryota</taxon>
        <taxon>Metazoa</taxon>
        <taxon>Spiralia</taxon>
        <taxon>Lophotrochozoa</taxon>
        <taxon>Platyhelminthes</taxon>
        <taxon>Trematoda</taxon>
        <taxon>Digenea</taxon>
        <taxon>Plagiorchiida</taxon>
        <taxon>Echinostomata</taxon>
        <taxon>Echinostomatoidea</taxon>
        <taxon>Fasciolidae</taxon>
        <taxon>Fasciolopsis</taxon>
    </lineage>
</organism>
<keyword evidence="11" id="KW-1185">Reference proteome</keyword>
<dbReference type="EMBL" id="LUCM01011141">
    <property type="protein sequence ID" value="KAA0184381.1"/>
    <property type="molecule type" value="Genomic_DNA"/>
</dbReference>
<reference evidence="10" key="1">
    <citation type="submission" date="2019-05" db="EMBL/GenBank/DDBJ databases">
        <title>Annotation for the trematode Fasciolopsis buski.</title>
        <authorList>
            <person name="Choi Y.-J."/>
        </authorList>
    </citation>
    <scope>NUCLEOTIDE SEQUENCE</scope>
    <source>
        <strain evidence="10">HT</strain>
        <tissue evidence="10">Whole worm</tissue>
    </source>
</reference>
<dbReference type="Proteomes" id="UP000728185">
    <property type="component" value="Unassembled WGS sequence"/>
</dbReference>
<dbReference type="Pfam" id="PF01266">
    <property type="entry name" value="DAO"/>
    <property type="match status" value="1"/>
</dbReference>
<evidence type="ECO:0000256" key="4">
    <source>
        <dbReference type="ARBA" id="ARBA00023002"/>
    </source>
</evidence>
<dbReference type="InterPro" id="IPR006076">
    <property type="entry name" value="FAD-dep_OxRdtase"/>
</dbReference>
<dbReference type="EC" id="1.1.99.2" evidence="7"/>
<dbReference type="GO" id="GO:0047545">
    <property type="term" value="F:(S)-2-hydroxyglutarate dehydrogenase activity"/>
    <property type="evidence" value="ECO:0007669"/>
    <property type="project" value="UniProtKB-EC"/>
</dbReference>
<evidence type="ECO:0000256" key="5">
    <source>
        <dbReference type="ARBA" id="ARBA00036066"/>
    </source>
</evidence>
<feature type="domain" description="FAD dependent oxidoreductase" evidence="9">
    <location>
        <begin position="21"/>
        <end position="420"/>
    </location>
</feature>
<dbReference type="NCBIfam" id="NF008726">
    <property type="entry name" value="PRK11728.1"/>
    <property type="match status" value="1"/>
</dbReference>
<keyword evidence="3" id="KW-0274">FAD</keyword>
<keyword evidence="2" id="KW-0285">Flavoprotein</keyword>
<dbReference type="PANTHER" id="PTHR43104">
    <property type="entry name" value="L-2-HYDROXYGLUTARATE DEHYDROGENASE, MITOCHONDRIAL"/>
    <property type="match status" value="1"/>
</dbReference>
<evidence type="ECO:0000256" key="7">
    <source>
        <dbReference type="ARBA" id="ARBA00038878"/>
    </source>
</evidence>